<dbReference type="NCBIfam" id="TIGR00762">
    <property type="entry name" value="DegV"/>
    <property type="match status" value="1"/>
</dbReference>
<gene>
    <name evidence="2" type="ORF">J0J70_00020</name>
</gene>
<dbReference type="GO" id="GO:0008289">
    <property type="term" value="F:lipid binding"/>
    <property type="evidence" value="ECO:0007669"/>
    <property type="project" value="UniProtKB-KW"/>
</dbReference>
<reference evidence="2" key="1">
    <citation type="submission" date="2021-03" db="EMBL/GenBank/DDBJ databases">
        <title>Comparative Genomics and Metabolomics in the genus Turicibacter.</title>
        <authorList>
            <person name="Maki J."/>
            <person name="Looft T."/>
        </authorList>
    </citation>
    <scope>NUCLEOTIDE SEQUENCE</scope>
    <source>
        <strain evidence="2">ISU324</strain>
    </source>
</reference>
<dbReference type="RefSeq" id="WP_212724180.1">
    <property type="nucleotide sequence ID" value="NZ_CP071250.1"/>
</dbReference>
<keyword evidence="1" id="KW-0446">Lipid-binding</keyword>
<evidence type="ECO:0000313" key="3">
    <source>
        <dbReference type="Proteomes" id="UP001058072"/>
    </source>
</evidence>
<dbReference type="SUPFAM" id="SSF82549">
    <property type="entry name" value="DAK1/DegV-like"/>
    <property type="match status" value="1"/>
</dbReference>
<dbReference type="PANTHER" id="PTHR33434">
    <property type="entry name" value="DEGV DOMAIN-CONTAINING PROTEIN DR_1986-RELATED"/>
    <property type="match status" value="1"/>
</dbReference>
<evidence type="ECO:0000256" key="1">
    <source>
        <dbReference type="ARBA" id="ARBA00023121"/>
    </source>
</evidence>
<dbReference type="InterPro" id="IPR003797">
    <property type="entry name" value="DegV"/>
</dbReference>
<dbReference type="Proteomes" id="UP001058072">
    <property type="component" value="Chromosome"/>
</dbReference>
<dbReference type="AlphaFoldDB" id="A0A9Q9CH66"/>
<protein>
    <submittedName>
        <fullName evidence="2">DegV family protein</fullName>
    </submittedName>
</protein>
<dbReference type="Pfam" id="PF02645">
    <property type="entry name" value="DegV"/>
    <property type="match status" value="1"/>
</dbReference>
<dbReference type="PROSITE" id="PS51482">
    <property type="entry name" value="DEGV"/>
    <property type="match status" value="1"/>
</dbReference>
<organism evidence="2 3">
    <name type="scientific">Turicibacter bilis</name>
    <dbReference type="NCBI Taxonomy" id="2735723"/>
    <lineage>
        <taxon>Bacteria</taxon>
        <taxon>Bacillati</taxon>
        <taxon>Bacillota</taxon>
        <taxon>Erysipelotrichia</taxon>
        <taxon>Erysipelotrichales</taxon>
        <taxon>Turicibacteraceae</taxon>
        <taxon>Turicibacter</taxon>
    </lineage>
</organism>
<dbReference type="InterPro" id="IPR043168">
    <property type="entry name" value="DegV_C"/>
</dbReference>
<accession>A0A9Q9CH66</accession>
<dbReference type="InterPro" id="IPR050270">
    <property type="entry name" value="DegV_domain_contain"/>
</dbReference>
<dbReference type="EMBL" id="CP071250">
    <property type="protein sequence ID" value="UUF08480.1"/>
    <property type="molecule type" value="Genomic_DNA"/>
</dbReference>
<dbReference type="PANTHER" id="PTHR33434:SF2">
    <property type="entry name" value="FATTY ACID-BINDING PROTEIN TM_1468"/>
    <property type="match status" value="1"/>
</dbReference>
<evidence type="ECO:0000313" key="2">
    <source>
        <dbReference type="EMBL" id="UUF08480.1"/>
    </source>
</evidence>
<dbReference type="Gene3D" id="3.30.1180.10">
    <property type="match status" value="1"/>
</dbReference>
<proteinExistence type="predicted"/>
<name>A0A9Q9CH66_9FIRM</name>
<sequence>MKVAIVTDSLTNLTAADLDRYPDVYYGYLNVIVNDKAYAEQKEINNKELFRMIDEGATYSTSQPAPEEFVQLYTKLLQDYDYILGLFCTNHVSGTVNSARIASTMVEGAEGRITVIDTNTAAIGVENVLLRVCQLLEEGKDVEELIKVVEFYKTHGPMYLYVDDLNTLVRTGRLSKAAASIGNLLNIKPIIGLSDGKLDVFDKVRTKKRVFKWIVERLREDVSKSGKQIVRITHVNAVEGANELKALMEEACKDQVEVHVGNEIGPVMAIHFGRGGVGACWMPDQYNI</sequence>
<dbReference type="Gene3D" id="3.40.50.10170">
    <property type="match status" value="1"/>
</dbReference>